<evidence type="ECO:0000256" key="1">
    <source>
        <dbReference type="ARBA" id="ARBA00022801"/>
    </source>
</evidence>
<reference evidence="3 4" key="1">
    <citation type="submission" date="2024-10" db="EMBL/GenBank/DDBJ databases">
        <title>The Natural Products Discovery Center: Release of the First 8490 Sequenced Strains for Exploring Actinobacteria Biosynthetic Diversity.</title>
        <authorList>
            <person name="Kalkreuter E."/>
            <person name="Kautsar S.A."/>
            <person name="Yang D."/>
            <person name="Bader C.D."/>
            <person name="Teijaro C.N."/>
            <person name="Fluegel L."/>
            <person name="Davis C.M."/>
            <person name="Simpson J.R."/>
            <person name="Lauterbach L."/>
            <person name="Steele A.D."/>
            <person name="Gui C."/>
            <person name="Meng S."/>
            <person name="Li G."/>
            <person name="Viehrig K."/>
            <person name="Ye F."/>
            <person name="Su P."/>
            <person name="Kiefer A.F."/>
            <person name="Nichols A."/>
            <person name="Cepeda A.J."/>
            <person name="Yan W."/>
            <person name="Fan B."/>
            <person name="Jiang Y."/>
            <person name="Adhikari A."/>
            <person name="Zheng C.-J."/>
            <person name="Schuster L."/>
            <person name="Cowan T.M."/>
            <person name="Smanski M.J."/>
            <person name="Chevrette M.G."/>
            <person name="De Carvalho L.P.S."/>
            <person name="Shen B."/>
        </authorList>
    </citation>
    <scope>NUCLEOTIDE SEQUENCE [LARGE SCALE GENOMIC DNA]</scope>
    <source>
        <strain evidence="3 4">NPDC053346</strain>
    </source>
</reference>
<dbReference type="RefSeq" id="WP_399610577.1">
    <property type="nucleotide sequence ID" value="NZ_JBITYT010000002.1"/>
</dbReference>
<comment type="caution">
    <text evidence="3">The sequence shown here is derived from an EMBL/GenBank/DDBJ whole genome shotgun (WGS) entry which is preliminary data.</text>
</comment>
<dbReference type="SUPFAM" id="SSF53474">
    <property type="entry name" value="alpha/beta-Hydrolases"/>
    <property type="match status" value="1"/>
</dbReference>
<dbReference type="InterPro" id="IPR013094">
    <property type="entry name" value="AB_hydrolase_3"/>
</dbReference>
<evidence type="ECO:0000313" key="4">
    <source>
        <dbReference type="Proteomes" id="UP001614391"/>
    </source>
</evidence>
<dbReference type="InterPro" id="IPR029058">
    <property type="entry name" value="AB_hydrolase_fold"/>
</dbReference>
<protein>
    <submittedName>
        <fullName evidence="3">Alpha/beta hydrolase</fullName>
    </submittedName>
</protein>
<proteinExistence type="predicted"/>
<dbReference type="GO" id="GO:0016787">
    <property type="term" value="F:hydrolase activity"/>
    <property type="evidence" value="ECO:0007669"/>
    <property type="project" value="UniProtKB-KW"/>
</dbReference>
<feature type="domain" description="Alpha/beta hydrolase fold-3" evidence="2">
    <location>
        <begin position="90"/>
        <end position="297"/>
    </location>
</feature>
<dbReference type="Pfam" id="PF07859">
    <property type="entry name" value="Abhydrolase_3"/>
    <property type="match status" value="1"/>
</dbReference>
<sequence length="339" mass="36249">MKTDNAHERLDLELAEVLKAVPRTEAGVFDLSDLEGTRVGVRAFAEAIAAQIPDEPSVSVEEVRAPRSDGSTLPIRLLRPTESAGPLPVLVWFHGGGQVLGYAAQDDPTLKHLVLEVGCIVASVDYRLAPEAPAPAAAEDGLLAYRWLRSRAAALGIDEDRVALAGQSGGGGIAAATALMIRDQGEPAPLFQALSYPMLDDRNTTASSHEVTDIGIWDRTTNILAWNLILGDRAGSDEVHPYSAPARATDLTGLPPTFVAVAELDVFRDEDLSYATRLQAGGVPVELHLYPGAYHAWDLFAPEAAVSAAYVHAWYGYLRRQFTARQPWASGSGGPVAPR</sequence>
<evidence type="ECO:0000313" key="3">
    <source>
        <dbReference type="EMBL" id="MFI9118511.1"/>
    </source>
</evidence>
<dbReference type="PANTHER" id="PTHR48081:SF8">
    <property type="entry name" value="ALPHA_BETA HYDROLASE FOLD-3 DOMAIN-CONTAINING PROTEIN-RELATED"/>
    <property type="match status" value="1"/>
</dbReference>
<dbReference type="Proteomes" id="UP001614391">
    <property type="component" value="Unassembled WGS sequence"/>
</dbReference>
<evidence type="ECO:0000259" key="2">
    <source>
        <dbReference type="Pfam" id="PF07859"/>
    </source>
</evidence>
<keyword evidence="1 3" id="KW-0378">Hydrolase</keyword>
<dbReference type="Gene3D" id="3.40.50.1820">
    <property type="entry name" value="alpha/beta hydrolase"/>
    <property type="match status" value="1"/>
</dbReference>
<organism evidence="3 4">
    <name type="scientific">Streptomyces bikiniensis</name>
    <dbReference type="NCBI Taxonomy" id="1896"/>
    <lineage>
        <taxon>Bacteria</taxon>
        <taxon>Bacillati</taxon>
        <taxon>Actinomycetota</taxon>
        <taxon>Actinomycetes</taxon>
        <taxon>Kitasatosporales</taxon>
        <taxon>Streptomycetaceae</taxon>
        <taxon>Streptomyces</taxon>
    </lineage>
</organism>
<accession>A0ABW8CLT9</accession>
<dbReference type="InterPro" id="IPR050300">
    <property type="entry name" value="GDXG_lipolytic_enzyme"/>
</dbReference>
<keyword evidence="4" id="KW-1185">Reference proteome</keyword>
<dbReference type="EMBL" id="JBITYT010000002">
    <property type="protein sequence ID" value="MFI9118511.1"/>
    <property type="molecule type" value="Genomic_DNA"/>
</dbReference>
<name>A0ABW8CLT9_STRBI</name>
<gene>
    <name evidence="3" type="ORF">ACIGW0_03725</name>
</gene>
<dbReference type="PANTHER" id="PTHR48081">
    <property type="entry name" value="AB HYDROLASE SUPERFAMILY PROTEIN C4A8.06C"/>
    <property type="match status" value="1"/>
</dbReference>